<sequence>MDPLVYRPRSMVSRGLGSIAPAFEGVSQENILEGMPFMAMRISDQSDLIIEEHPIVSLINAPGSRKDFIIR</sequence>
<name>A0AAN8PK06_POLSC</name>
<dbReference type="EMBL" id="JAWJWE010000037">
    <property type="protein sequence ID" value="KAK6625500.1"/>
    <property type="molecule type" value="Genomic_DNA"/>
</dbReference>
<comment type="caution">
    <text evidence="1">The sequence shown here is derived from an EMBL/GenBank/DDBJ whole genome shotgun (WGS) entry which is preliminary data.</text>
</comment>
<proteinExistence type="predicted"/>
<evidence type="ECO:0000313" key="1">
    <source>
        <dbReference type="EMBL" id="KAK6625500.1"/>
    </source>
</evidence>
<dbReference type="Proteomes" id="UP001372834">
    <property type="component" value="Unassembled WGS sequence"/>
</dbReference>
<organism evidence="1 2">
    <name type="scientific">Polyplax serrata</name>
    <name type="common">Common mouse louse</name>
    <dbReference type="NCBI Taxonomy" id="468196"/>
    <lineage>
        <taxon>Eukaryota</taxon>
        <taxon>Metazoa</taxon>
        <taxon>Ecdysozoa</taxon>
        <taxon>Arthropoda</taxon>
        <taxon>Hexapoda</taxon>
        <taxon>Insecta</taxon>
        <taxon>Pterygota</taxon>
        <taxon>Neoptera</taxon>
        <taxon>Paraneoptera</taxon>
        <taxon>Psocodea</taxon>
        <taxon>Troctomorpha</taxon>
        <taxon>Phthiraptera</taxon>
        <taxon>Anoplura</taxon>
        <taxon>Polyplacidae</taxon>
        <taxon>Polyplax</taxon>
    </lineage>
</organism>
<protein>
    <submittedName>
        <fullName evidence="1">Uncharacterized protein</fullName>
    </submittedName>
</protein>
<reference evidence="1 2" key="1">
    <citation type="submission" date="2023-10" db="EMBL/GenBank/DDBJ databases">
        <title>Genomes of two closely related lineages of the louse Polyplax serrata with different host specificities.</title>
        <authorList>
            <person name="Martinu J."/>
            <person name="Tarabai H."/>
            <person name="Stefka J."/>
            <person name="Hypsa V."/>
        </authorList>
    </citation>
    <scope>NUCLEOTIDE SEQUENCE [LARGE SCALE GENOMIC DNA]</scope>
    <source>
        <strain evidence="1">HR10_N</strain>
    </source>
</reference>
<evidence type="ECO:0000313" key="2">
    <source>
        <dbReference type="Proteomes" id="UP001372834"/>
    </source>
</evidence>
<accession>A0AAN8PK06</accession>
<dbReference type="AlphaFoldDB" id="A0AAN8PK06"/>
<gene>
    <name evidence="1" type="ORF">RUM43_005799</name>
</gene>